<dbReference type="InterPro" id="IPR029058">
    <property type="entry name" value="AB_hydrolase_fold"/>
</dbReference>
<dbReference type="InterPro" id="IPR050266">
    <property type="entry name" value="AB_hydrolase_sf"/>
</dbReference>
<name>A0ABX0GPS3_9ACTN</name>
<proteinExistence type="predicted"/>
<dbReference type="PRINTS" id="PR00412">
    <property type="entry name" value="EPOXHYDRLASE"/>
</dbReference>
<dbReference type="Proteomes" id="UP000800981">
    <property type="component" value="Unassembled WGS sequence"/>
</dbReference>
<dbReference type="GO" id="GO:0016787">
    <property type="term" value="F:hydrolase activity"/>
    <property type="evidence" value="ECO:0007669"/>
    <property type="project" value="UniProtKB-KW"/>
</dbReference>
<dbReference type="InterPro" id="IPR000639">
    <property type="entry name" value="Epox_hydrolase-like"/>
</dbReference>
<dbReference type="PRINTS" id="PR00111">
    <property type="entry name" value="ABHYDROLASE"/>
</dbReference>
<keyword evidence="1 3" id="KW-0378">Hydrolase</keyword>
<dbReference type="SUPFAM" id="SSF53474">
    <property type="entry name" value="alpha/beta-Hydrolases"/>
    <property type="match status" value="1"/>
</dbReference>
<feature type="domain" description="AB hydrolase-1" evidence="2">
    <location>
        <begin position="19"/>
        <end position="251"/>
    </location>
</feature>
<evidence type="ECO:0000313" key="4">
    <source>
        <dbReference type="Proteomes" id="UP000800981"/>
    </source>
</evidence>
<comment type="caution">
    <text evidence="3">The sequence shown here is derived from an EMBL/GenBank/DDBJ whole genome shotgun (WGS) entry which is preliminary data.</text>
</comment>
<evidence type="ECO:0000259" key="2">
    <source>
        <dbReference type="Pfam" id="PF00561"/>
    </source>
</evidence>
<dbReference type="Pfam" id="PF00561">
    <property type="entry name" value="Abhydrolase_1"/>
    <property type="match status" value="1"/>
</dbReference>
<dbReference type="EMBL" id="JAANNP010000001">
    <property type="protein sequence ID" value="NHC12836.1"/>
    <property type="molecule type" value="Genomic_DNA"/>
</dbReference>
<evidence type="ECO:0000256" key="1">
    <source>
        <dbReference type="ARBA" id="ARBA00022801"/>
    </source>
</evidence>
<dbReference type="InterPro" id="IPR000073">
    <property type="entry name" value="AB_hydrolase_1"/>
</dbReference>
<dbReference type="Gene3D" id="3.40.50.1820">
    <property type="entry name" value="alpha/beta hydrolase"/>
    <property type="match status" value="1"/>
</dbReference>
<keyword evidence="4" id="KW-1185">Reference proteome</keyword>
<gene>
    <name evidence="3" type="ORF">G9H71_03470</name>
</gene>
<accession>A0ABX0GPS3</accession>
<protein>
    <submittedName>
        <fullName evidence="3">Alpha/beta fold hydrolase</fullName>
    </submittedName>
</protein>
<reference evidence="3 4" key="1">
    <citation type="submission" date="2020-03" db="EMBL/GenBank/DDBJ databases">
        <title>Two novel Motilibacter sp.</title>
        <authorList>
            <person name="Liu S."/>
        </authorList>
    </citation>
    <scope>NUCLEOTIDE SEQUENCE [LARGE SCALE GENOMIC DNA]</scope>
    <source>
        <strain evidence="3 4">E257</strain>
    </source>
</reference>
<evidence type="ECO:0000313" key="3">
    <source>
        <dbReference type="EMBL" id="NHC12836.1"/>
    </source>
</evidence>
<dbReference type="PANTHER" id="PTHR43798:SF31">
    <property type="entry name" value="AB HYDROLASE SUPERFAMILY PROTEIN YCLE"/>
    <property type="match status" value="1"/>
</dbReference>
<sequence length="266" mass="27381">MTLDVDGAPVHVTRVGSGPPVLLLHGSGPGTTGWGAWRATAEALSDRLDLVVPDQAGFGATPVPGAGRAGREVWVAQAAGVMAGLGLERYAVVGHSMGGAVALALAAAEPERVTALVGVASMGAPAPLSPGLDRLWAARPTREDARALLELLFDDAGLVTEAAVDARLAAMTAGEEAYSRLFPPPRDRWAADLALTPAELAAVRARTLFVHGAQDRVTPLPETGQVLAGLVPGSRLEVLEDCGHVPAVEHPARFRGLLTGFLLDGE</sequence>
<dbReference type="PANTHER" id="PTHR43798">
    <property type="entry name" value="MONOACYLGLYCEROL LIPASE"/>
    <property type="match status" value="1"/>
</dbReference>
<organism evidence="3 4">
    <name type="scientific">Motilibacter deserti</name>
    <dbReference type="NCBI Taxonomy" id="2714956"/>
    <lineage>
        <taxon>Bacteria</taxon>
        <taxon>Bacillati</taxon>
        <taxon>Actinomycetota</taxon>
        <taxon>Actinomycetes</taxon>
        <taxon>Motilibacterales</taxon>
        <taxon>Motilibacteraceae</taxon>
        <taxon>Motilibacter</taxon>
    </lineage>
</organism>